<dbReference type="GO" id="GO:0046872">
    <property type="term" value="F:metal ion binding"/>
    <property type="evidence" value="ECO:0007669"/>
    <property type="project" value="UniProtKB-KW"/>
</dbReference>
<keyword evidence="5" id="KW-0378">Hydrolase</keyword>
<feature type="domain" description="Peptidase M16 N-terminal" evidence="9">
    <location>
        <begin position="34"/>
        <end position="161"/>
    </location>
</feature>
<evidence type="ECO:0000256" key="5">
    <source>
        <dbReference type="ARBA" id="ARBA00022801"/>
    </source>
</evidence>
<evidence type="ECO:0000313" key="13">
    <source>
        <dbReference type="EMBL" id="ODQ58803.1"/>
    </source>
</evidence>
<dbReference type="PROSITE" id="PS00143">
    <property type="entry name" value="INSULINASE"/>
    <property type="match status" value="1"/>
</dbReference>
<dbReference type="FunFam" id="3.30.830.10:FF:000012">
    <property type="entry name" value="Protease 3"/>
    <property type="match status" value="1"/>
</dbReference>
<evidence type="ECO:0000259" key="11">
    <source>
        <dbReference type="Pfam" id="PF16187"/>
    </source>
</evidence>
<feature type="domain" description="Peptidase M16 middle/third" evidence="11">
    <location>
        <begin position="442"/>
        <end position="768"/>
    </location>
</feature>
<dbReference type="Pfam" id="PF22456">
    <property type="entry name" value="PqqF-like_C_4"/>
    <property type="match status" value="1"/>
</dbReference>
<dbReference type="Proteomes" id="UP000094112">
    <property type="component" value="Unassembled WGS sequence"/>
</dbReference>
<dbReference type="GO" id="GO:0005739">
    <property type="term" value="C:mitochondrion"/>
    <property type="evidence" value="ECO:0007669"/>
    <property type="project" value="TreeGrafter"/>
</dbReference>
<keyword evidence="7" id="KW-0482">Metalloprotease</keyword>
<dbReference type="EMBL" id="KV454211">
    <property type="protein sequence ID" value="ODQ58803.1"/>
    <property type="molecule type" value="Genomic_DNA"/>
</dbReference>
<comment type="cofactor">
    <cofactor evidence="1">
        <name>Zn(2+)</name>
        <dbReference type="ChEBI" id="CHEBI:29105"/>
    </cofactor>
</comment>
<dbReference type="SUPFAM" id="SSF63411">
    <property type="entry name" value="LuxS/MPP-like metallohydrolase"/>
    <property type="match status" value="4"/>
</dbReference>
<comment type="similarity">
    <text evidence="2 8">Belongs to the peptidase M16 family.</text>
</comment>
<dbReference type="InterPro" id="IPR007863">
    <property type="entry name" value="Peptidase_M16_C"/>
</dbReference>
<keyword evidence="6" id="KW-0862">Zinc</keyword>
<evidence type="ECO:0000256" key="3">
    <source>
        <dbReference type="ARBA" id="ARBA00022670"/>
    </source>
</evidence>
<dbReference type="GO" id="GO:0004222">
    <property type="term" value="F:metalloendopeptidase activity"/>
    <property type="evidence" value="ECO:0007669"/>
    <property type="project" value="EnsemblFungi"/>
</dbReference>
<protein>
    <recommendedName>
        <fullName evidence="15">Peptidase M16 N-terminal domain-containing protein</fullName>
    </recommendedName>
</protein>
<name>A0A1E3P074_WICAA</name>
<dbReference type="Gene3D" id="3.30.830.10">
    <property type="entry name" value="Metalloenzyme, LuxS/M16 peptidase-like"/>
    <property type="match status" value="4"/>
</dbReference>
<dbReference type="InterPro" id="IPR050626">
    <property type="entry name" value="Peptidase_M16"/>
</dbReference>
<reference evidence="13 14" key="1">
    <citation type="journal article" date="2016" name="Proc. Natl. Acad. Sci. U.S.A.">
        <title>Comparative genomics of biotechnologically important yeasts.</title>
        <authorList>
            <person name="Riley R."/>
            <person name="Haridas S."/>
            <person name="Wolfe K.H."/>
            <person name="Lopes M.R."/>
            <person name="Hittinger C.T."/>
            <person name="Goeker M."/>
            <person name="Salamov A.A."/>
            <person name="Wisecaver J.H."/>
            <person name="Long T.M."/>
            <person name="Calvey C.H."/>
            <person name="Aerts A.L."/>
            <person name="Barry K.W."/>
            <person name="Choi C."/>
            <person name="Clum A."/>
            <person name="Coughlan A.Y."/>
            <person name="Deshpande S."/>
            <person name="Douglass A.P."/>
            <person name="Hanson S.J."/>
            <person name="Klenk H.-P."/>
            <person name="LaButti K.M."/>
            <person name="Lapidus A."/>
            <person name="Lindquist E.A."/>
            <person name="Lipzen A.M."/>
            <person name="Meier-Kolthoff J.P."/>
            <person name="Ohm R.A."/>
            <person name="Otillar R.P."/>
            <person name="Pangilinan J.L."/>
            <person name="Peng Y."/>
            <person name="Rokas A."/>
            <person name="Rosa C.A."/>
            <person name="Scheuner C."/>
            <person name="Sibirny A.A."/>
            <person name="Slot J.C."/>
            <person name="Stielow J.B."/>
            <person name="Sun H."/>
            <person name="Kurtzman C.P."/>
            <person name="Blackwell M."/>
            <person name="Grigoriev I.V."/>
            <person name="Jeffries T.W."/>
        </authorList>
    </citation>
    <scope>NUCLEOTIDE SEQUENCE [LARGE SCALE GENOMIC DNA]</scope>
    <source>
        <strain evidence="14">ATCC 58044 / CBS 1984 / NCYC 433 / NRRL Y-366-8</strain>
    </source>
</reference>
<feature type="domain" description="Coenzyme PQQ synthesis protein F-like C-terminal lobe" evidence="12">
    <location>
        <begin position="882"/>
        <end position="949"/>
    </location>
</feature>
<dbReference type="InterPro" id="IPR054734">
    <property type="entry name" value="PqqF-like_C_4"/>
</dbReference>
<proteinExistence type="inferred from homology"/>
<dbReference type="GO" id="GO:0043171">
    <property type="term" value="P:peptide catabolic process"/>
    <property type="evidence" value="ECO:0007669"/>
    <property type="project" value="TreeGrafter"/>
</dbReference>
<sequence length="1168" mass="131270">MSSIKTFSENLLVPYASSGRSHKLIVLPNGILTLLISDPAEDLASAALCVAAGAHNDPEDIPGLAHFCEHLILLGSKDFPNSNEFHDCISKAGGRRNAFTTGEQTCFYFETPSDSTWKSKNSSVEEPVFNHLLKVFASCLKAPTFAENMFEKEIYAVDNEHTSNKNSGGRLMYHGTRLISNQEHPFHRFATGSFFTLNDLPKIKKLKVKDHLLSYYQDNFVSEKMTLVIRGSQSINLLQKLAISNFADIRSSTELSKRSKLKLFSNKAKESIVSSPQNMRDYDITSAWNYETQVFTQKEQSNCILIEKDQTPTLRLLFPVHSDSNDSTGSKQTLIFLKAWTNIVGDEGEGSLDAFLKKTDTITSLSAFTQHLARDNDMLVLELKLTNTGAKKVGEIIDLVFTEYLPKVFEDGVELGRVLSELESIDLLTYLHQDTYNSPMEESSAYAQSLQGNISSLGPENILKGSPSFTEIKQGFFESKIGQDEWTNKGQAFKSFVSTFFALRNMNMILLADGKFTKKASELLGSSTALVDENFNFHYTIGKLSFSFPRFTQNPVFHLVNKNIFIPPAALELSSLRKLAIEASIKSSQSSLSYNTKSSWSTTKAALVQKGDCYEIWTKYETSQIFSSRLVLSFDIIYTSMESTVENTMNVEILSEILKIKFAEKLYAAELLDYTWEIFASLKGDCRIGFTISGFRDGVEALLSTIVSEFRLLKLDSAVSTDEFRKSRVAVRSRYRELTEAPSVVLASTGLLVVMEENIWSLEDRLDALDDIDAKSFKQFISDFSEGSKFLRLFVQGDIQTVDNLSVTLSQITNHLGSPRDTKFKEPSTVLLAPGSSYFIERSSSEGDPMNSISYFIQTGPRGDKYSEILTKLYSYLMSLTLVPDLRTKKQLGYVVMGGQRILRSTIGLHITVMSAGFTPKYLEHKINEYLLSWEKSLENMSDSEFQEQIINPYLKNFKQTLESSGGPESLTADLQASVSSSNFSEGGESSKSHRHLRELIFTGAYDPTSTEQDDINFMSNLKKDEFMKFFQQRISPSSKTSSKISIMLKSRMSSDEIQQQMMRLQLEAFLKMHGLRISSDKLKEIVEKSGGSSVSLLKDLFKFFMSQGESFKLCTVVLKEVVKQVSEGVKSYRNSAANLPENSQEVEESTQIKDIAEFQKSNKIFYR</sequence>
<dbReference type="OrthoDB" id="952271at2759"/>
<evidence type="ECO:0000256" key="6">
    <source>
        <dbReference type="ARBA" id="ARBA00022833"/>
    </source>
</evidence>
<dbReference type="GeneID" id="30199095"/>
<keyword evidence="14" id="KW-1185">Reference proteome</keyword>
<dbReference type="GO" id="GO:0000755">
    <property type="term" value="P:cytogamy"/>
    <property type="evidence" value="ECO:0007669"/>
    <property type="project" value="EnsemblFungi"/>
</dbReference>
<evidence type="ECO:0000256" key="8">
    <source>
        <dbReference type="RuleBase" id="RU004447"/>
    </source>
</evidence>
<dbReference type="GO" id="GO:0007323">
    <property type="term" value="P:peptide pheromone maturation"/>
    <property type="evidence" value="ECO:0007669"/>
    <property type="project" value="EnsemblFungi"/>
</dbReference>
<dbReference type="STRING" id="683960.A0A1E3P074"/>
<dbReference type="GO" id="GO:0051603">
    <property type="term" value="P:proteolysis involved in protein catabolic process"/>
    <property type="evidence" value="ECO:0007669"/>
    <property type="project" value="TreeGrafter"/>
</dbReference>
<dbReference type="InterPro" id="IPR011249">
    <property type="entry name" value="Metalloenz_LuxS/M16"/>
</dbReference>
<dbReference type="Pfam" id="PF05193">
    <property type="entry name" value="Peptidase_M16_C"/>
    <property type="match status" value="1"/>
</dbReference>
<dbReference type="Pfam" id="PF00675">
    <property type="entry name" value="Peptidase_M16"/>
    <property type="match status" value="1"/>
</dbReference>
<keyword evidence="4" id="KW-0479">Metal-binding</keyword>
<keyword evidence="3" id="KW-0645">Protease</keyword>
<gene>
    <name evidence="13" type="ORF">WICANDRAFT_31565</name>
</gene>
<evidence type="ECO:0000259" key="10">
    <source>
        <dbReference type="Pfam" id="PF05193"/>
    </source>
</evidence>
<evidence type="ECO:0000256" key="4">
    <source>
        <dbReference type="ARBA" id="ARBA00022723"/>
    </source>
</evidence>
<evidence type="ECO:0000256" key="2">
    <source>
        <dbReference type="ARBA" id="ARBA00007261"/>
    </source>
</evidence>
<dbReference type="PANTHER" id="PTHR43690">
    <property type="entry name" value="NARDILYSIN"/>
    <property type="match status" value="1"/>
</dbReference>
<dbReference type="AlphaFoldDB" id="A0A1E3P074"/>
<accession>A0A1E3P074</accession>
<dbReference type="PANTHER" id="PTHR43690:SF18">
    <property type="entry name" value="INSULIN-DEGRADING ENZYME-RELATED"/>
    <property type="match status" value="1"/>
</dbReference>
<dbReference type="InterPro" id="IPR011765">
    <property type="entry name" value="Pept_M16_N"/>
</dbReference>
<evidence type="ECO:0000259" key="12">
    <source>
        <dbReference type="Pfam" id="PF22456"/>
    </source>
</evidence>
<dbReference type="GO" id="GO:0007120">
    <property type="term" value="P:axial cellular bud site selection"/>
    <property type="evidence" value="ECO:0007669"/>
    <property type="project" value="EnsemblFungi"/>
</dbReference>
<evidence type="ECO:0000256" key="1">
    <source>
        <dbReference type="ARBA" id="ARBA00001947"/>
    </source>
</evidence>
<dbReference type="InterPro" id="IPR032632">
    <property type="entry name" value="Peptidase_M16_M"/>
</dbReference>
<dbReference type="Pfam" id="PF16187">
    <property type="entry name" value="Peptidase_M16_M"/>
    <property type="match status" value="1"/>
</dbReference>
<dbReference type="InterPro" id="IPR001431">
    <property type="entry name" value="Pept_M16_Zn_BS"/>
</dbReference>
<evidence type="ECO:0000313" key="14">
    <source>
        <dbReference type="Proteomes" id="UP000094112"/>
    </source>
</evidence>
<dbReference type="GO" id="GO:0043332">
    <property type="term" value="C:mating projection tip"/>
    <property type="evidence" value="ECO:0007669"/>
    <property type="project" value="EnsemblFungi"/>
</dbReference>
<feature type="domain" description="Peptidase M16 C-terminal" evidence="10">
    <location>
        <begin position="209"/>
        <end position="403"/>
    </location>
</feature>
<dbReference type="GO" id="GO:0005829">
    <property type="term" value="C:cytosol"/>
    <property type="evidence" value="ECO:0007669"/>
    <property type="project" value="TreeGrafter"/>
</dbReference>
<evidence type="ECO:0000256" key="7">
    <source>
        <dbReference type="ARBA" id="ARBA00023049"/>
    </source>
</evidence>
<organism evidence="13 14">
    <name type="scientific">Wickerhamomyces anomalus (strain ATCC 58044 / CBS 1984 / NCYC 433 / NRRL Y-366-8)</name>
    <name type="common">Yeast</name>
    <name type="synonym">Hansenula anomala</name>
    <dbReference type="NCBI Taxonomy" id="683960"/>
    <lineage>
        <taxon>Eukaryota</taxon>
        <taxon>Fungi</taxon>
        <taxon>Dikarya</taxon>
        <taxon>Ascomycota</taxon>
        <taxon>Saccharomycotina</taxon>
        <taxon>Saccharomycetes</taxon>
        <taxon>Phaffomycetales</taxon>
        <taxon>Wickerhamomycetaceae</taxon>
        <taxon>Wickerhamomyces</taxon>
    </lineage>
</organism>
<dbReference type="RefSeq" id="XP_019038010.1">
    <property type="nucleotide sequence ID" value="XM_019181849.1"/>
</dbReference>
<evidence type="ECO:0000259" key="9">
    <source>
        <dbReference type="Pfam" id="PF00675"/>
    </source>
</evidence>
<dbReference type="GO" id="GO:0005935">
    <property type="term" value="C:cellular bud neck"/>
    <property type="evidence" value="ECO:0007669"/>
    <property type="project" value="EnsemblFungi"/>
</dbReference>
<evidence type="ECO:0008006" key="15">
    <source>
        <dbReference type="Google" id="ProtNLM"/>
    </source>
</evidence>